<feature type="transmembrane region" description="Helical" evidence="13">
    <location>
        <begin position="692"/>
        <end position="715"/>
    </location>
</feature>
<dbReference type="PRINTS" id="PR00205">
    <property type="entry name" value="CADHERIN"/>
</dbReference>
<sequence>MATPGRGRTLPYRIEHFIVLLCVSHLVSGQIRYSIPEEMKTGAFVGNIAEDLGFEIGKLSARKCRLVSDNGKQYFEVNLENGILFVNERMDRDRLCGESSTCFISFEVMMENPLEMYRVEVEILDINDNSPSFPEGGFALRVAESIAPGARFPLESAHDPDVGSNTVSTYQISANDFFGLKVQTRSSGMKVIELLLEKPLDQEEQSTIQLVLTAVDNGNPQRTGKATITISVLDINDNVPIFDREVYKVSLTENAPAGTFVIKVNAVDSDEGTNAEVTYSFSNRASQHVRELYSLDPKTGEMRVEGVLDFERSPVYELDVQAVDKGTPPMAGHSSIHIRLIDVNDNPPKIQLTSVSSSVQEDAAPGTIIAVISVTDADSGKNAQVNCQVPTNIPFKLQKMSENQFKLVTTGRLDREKFHVYNIPILAWDSGSPPLSSNKTLLVTVSDINDNAPRFDQSSYTAYVMENNAPGDSILSVTVWILNLDQNSHVSYSILENPIQGMTSFPYISVDSKSGNIYALRSFDYERLKHFQIQVQARDSGSPSLSSSAAVNVIILDQNDNAPAVVSPVTRNGSATVGPVPQSAPAGYLVTKVMATDADSGQNARLSYQMLKATDPSLFSLGRNSGEIRVSRSLLDKDGTKQSLLVLIRDNGQPSLSATVTVIVPIMANLTGPEFEHSNLLQTSEGFSHLNLYLIITFATTSFVFLLTIIVLIAIKCRQDHNFTDGYKSEFCCCRWRNSRESFTRRSAPRESLNYDGVMDGAPIPGSYSYRYCLSPESVKSDFLFLKAYNSSLPQSTLRITDHKTNK</sequence>
<dbReference type="FunFam" id="2.60.40.60:FF:000004">
    <property type="entry name" value="Protocadherin 1 gamma 2"/>
    <property type="match status" value="1"/>
</dbReference>
<dbReference type="InterPro" id="IPR050174">
    <property type="entry name" value="Protocadherin/Cadherin-CA"/>
</dbReference>
<dbReference type="FunFam" id="2.60.40.60:FF:000129">
    <property type="entry name" value="protocadherin alpha-C2 isoform X1"/>
    <property type="match status" value="1"/>
</dbReference>
<dbReference type="Pfam" id="PF00028">
    <property type="entry name" value="Cadherin"/>
    <property type="match status" value="5"/>
</dbReference>
<dbReference type="InterPro" id="IPR015919">
    <property type="entry name" value="Cadherin-like_sf"/>
</dbReference>
<feature type="domain" description="Cadherin" evidence="15">
    <location>
        <begin position="580"/>
        <end position="675"/>
    </location>
</feature>
<dbReference type="Pfam" id="PF08266">
    <property type="entry name" value="Cadherin_2"/>
    <property type="match status" value="1"/>
</dbReference>
<dbReference type="PANTHER" id="PTHR24028:SF236">
    <property type="entry name" value="PROTOCADHERIN GAMMA-C3"/>
    <property type="match status" value="1"/>
</dbReference>
<dbReference type="InterPro" id="IPR002126">
    <property type="entry name" value="Cadherin-like_dom"/>
</dbReference>
<keyword evidence="3" id="KW-1003">Cell membrane</keyword>
<evidence type="ECO:0000256" key="14">
    <source>
        <dbReference type="SAM" id="SignalP"/>
    </source>
</evidence>
<proteinExistence type="predicted"/>
<dbReference type="FunFam" id="2.60.40.60:FF:000007">
    <property type="entry name" value="Protocadherin alpha 2"/>
    <property type="match status" value="1"/>
</dbReference>
<comment type="subcellular location">
    <subcellularLocation>
        <location evidence="2">Cell membrane</location>
        <topology evidence="2">Single-pass type I membrane protein</topology>
    </subcellularLocation>
</comment>
<feature type="domain" description="Cadherin" evidence="15">
    <location>
        <begin position="134"/>
        <end position="242"/>
    </location>
</feature>
<evidence type="ECO:0000256" key="11">
    <source>
        <dbReference type="ARBA" id="ARBA00023180"/>
    </source>
</evidence>
<feature type="signal peptide" evidence="14">
    <location>
        <begin position="1"/>
        <end position="29"/>
    </location>
</feature>
<dbReference type="PROSITE" id="PS00232">
    <property type="entry name" value="CADHERIN_1"/>
    <property type="match status" value="3"/>
</dbReference>
<dbReference type="FunFam" id="2.60.40.60:FF:000002">
    <property type="entry name" value="Protocadherin alpha 2"/>
    <property type="match status" value="1"/>
</dbReference>
<evidence type="ECO:0000259" key="15">
    <source>
        <dbReference type="PROSITE" id="PS50268"/>
    </source>
</evidence>
<dbReference type="EMBL" id="EF693945">
    <property type="protein sequence ID" value="ABV59321.1"/>
    <property type="molecule type" value="Genomic_DNA"/>
</dbReference>
<evidence type="ECO:0000313" key="16">
    <source>
        <dbReference type="EMBL" id="ABV59321.1"/>
    </source>
</evidence>
<dbReference type="SUPFAM" id="SSF49313">
    <property type="entry name" value="Cadherin-like"/>
    <property type="match status" value="6"/>
</dbReference>
<dbReference type="Gene3D" id="2.60.40.60">
    <property type="entry name" value="Cadherins"/>
    <property type="match status" value="6"/>
</dbReference>
<dbReference type="FunFam" id="2.60.40.60:FF:000001">
    <property type="entry name" value="Protocadherin alpha 2"/>
    <property type="match status" value="1"/>
</dbReference>
<dbReference type="PROSITE" id="PS50268">
    <property type="entry name" value="CADHERIN_2"/>
    <property type="match status" value="6"/>
</dbReference>
<feature type="domain" description="Cadherin" evidence="15">
    <location>
        <begin position="28"/>
        <end position="133"/>
    </location>
</feature>
<evidence type="ECO:0000256" key="5">
    <source>
        <dbReference type="ARBA" id="ARBA00022729"/>
    </source>
</evidence>
<feature type="domain" description="Cadherin" evidence="15">
    <location>
        <begin position="243"/>
        <end position="350"/>
    </location>
</feature>
<evidence type="ECO:0000256" key="12">
    <source>
        <dbReference type="PROSITE-ProRule" id="PRU00043"/>
    </source>
</evidence>
<evidence type="ECO:0000256" key="2">
    <source>
        <dbReference type="ARBA" id="ARBA00004251"/>
    </source>
</evidence>
<dbReference type="CDD" id="cd11304">
    <property type="entry name" value="Cadherin_repeat"/>
    <property type="match status" value="6"/>
</dbReference>
<dbReference type="GO" id="GO:0005886">
    <property type="term" value="C:plasma membrane"/>
    <property type="evidence" value="ECO:0007669"/>
    <property type="project" value="UniProtKB-SubCell"/>
</dbReference>
<keyword evidence="11" id="KW-0325">Glycoprotein</keyword>
<keyword evidence="8" id="KW-0130">Cell adhesion</keyword>
<dbReference type="SMART" id="SM00112">
    <property type="entry name" value="CA"/>
    <property type="match status" value="6"/>
</dbReference>
<feature type="domain" description="Cadherin" evidence="15">
    <location>
        <begin position="351"/>
        <end position="455"/>
    </location>
</feature>
<keyword evidence="4 13" id="KW-0812">Transmembrane</keyword>
<evidence type="ECO:0000256" key="3">
    <source>
        <dbReference type="ARBA" id="ARBA00022475"/>
    </source>
</evidence>
<reference evidence="16" key="1">
    <citation type="submission" date="2007-06" db="EMBL/GenBank/DDBJ databases">
        <authorList>
            <person name="Yu W.-P."/>
            <person name="Rajasegaran V."/>
            <person name="Yew K."/>
            <person name="Loh W.-L."/>
            <person name="Brenner S."/>
            <person name="Venkatesh B."/>
        </authorList>
    </citation>
    <scope>NUCLEOTIDE SEQUENCE</scope>
</reference>
<dbReference type="FunFam" id="2.60.40.60:FF:000006">
    <property type="entry name" value="Protocadherin alpha 2"/>
    <property type="match status" value="1"/>
</dbReference>
<accession>B0YN58</accession>
<keyword evidence="7 12" id="KW-0106">Calcium</keyword>
<feature type="domain" description="Cadherin" evidence="15">
    <location>
        <begin position="456"/>
        <end position="565"/>
    </location>
</feature>
<comment type="function">
    <text evidence="1">Potential calcium-dependent cell-adhesion protein. May be involved in the establishment and maintenance of specific neuronal connections in the brain.</text>
</comment>
<protein>
    <submittedName>
        <fullName evidence="16">Protocadherin epsilon3</fullName>
    </submittedName>
</protein>
<reference evidence="16" key="2">
    <citation type="journal article" date="2008" name="Proc. Natl. Acad. Sci. U.S.A.">
        <title>Elephant shark sequence reveals unique insights into the evolutionary history of vertebrate genes: A comparative analysis of the protocadherin cluster.</title>
        <authorList>
            <person name="Yu W.P."/>
            <person name="Rajasegaran V."/>
            <person name="Yew K."/>
            <person name="Loh W.L."/>
            <person name="Tay B.H."/>
            <person name="Amemiya C.T."/>
            <person name="Brenner S."/>
            <person name="Venkatesh B."/>
        </authorList>
    </citation>
    <scope>NUCLEOTIDE SEQUENCE</scope>
</reference>
<dbReference type="InterPro" id="IPR020894">
    <property type="entry name" value="Cadherin_CS"/>
</dbReference>
<keyword evidence="9 13" id="KW-1133">Transmembrane helix</keyword>
<dbReference type="AlphaFoldDB" id="B0YN58"/>
<dbReference type="PANTHER" id="PTHR24028">
    <property type="entry name" value="CADHERIN-87A"/>
    <property type="match status" value="1"/>
</dbReference>
<feature type="chain" id="PRO_5002758680" evidence="14">
    <location>
        <begin position="30"/>
        <end position="807"/>
    </location>
</feature>
<dbReference type="Pfam" id="PF16492">
    <property type="entry name" value="Cadherin_C_2"/>
    <property type="match status" value="1"/>
</dbReference>
<keyword evidence="5 14" id="KW-0732">Signal</keyword>
<evidence type="ECO:0000256" key="10">
    <source>
        <dbReference type="ARBA" id="ARBA00023136"/>
    </source>
</evidence>
<dbReference type="InterPro" id="IPR013164">
    <property type="entry name" value="Cadherin_N"/>
</dbReference>
<name>B0YN58_CALMI</name>
<evidence type="ECO:0000256" key="4">
    <source>
        <dbReference type="ARBA" id="ARBA00022692"/>
    </source>
</evidence>
<evidence type="ECO:0000256" key="8">
    <source>
        <dbReference type="ARBA" id="ARBA00022889"/>
    </source>
</evidence>
<evidence type="ECO:0000256" key="13">
    <source>
        <dbReference type="SAM" id="Phobius"/>
    </source>
</evidence>
<evidence type="ECO:0000256" key="7">
    <source>
        <dbReference type="ARBA" id="ARBA00022837"/>
    </source>
</evidence>
<evidence type="ECO:0000256" key="6">
    <source>
        <dbReference type="ARBA" id="ARBA00022737"/>
    </source>
</evidence>
<keyword evidence="6" id="KW-0677">Repeat</keyword>
<dbReference type="GO" id="GO:0005509">
    <property type="term" value="F:calcium ion binding"/>
    <property type="evidence" value="ECO:0007669"/>
    <property type="project" value="UniProtKB-UniRule"/>
</dbReference>
<dbReference type="GO" id="GO:0007156">
    <property type="term" value="P:homophilic cell adhesion via plasma membrane adhesion molecules"/>
    <property type="evidence" value="ECO:0007669"/>
    <property type="project" value="InterPro"/>
</dbReference>
<organism evidence="16">
    <name type="scientific">Callorhinchus milii</name>
    <name type="common">Ghost shark</name>
    <dbReference type="NCBI Taxonomy" id="7868"/>
    <lineage>
        <taxon>Eukaryota</taxon>
        <taxon>Metazoa</taxon>
        <taxon>Chordata</taxon>
        <taxon>Craniata</taxon>
        <taxon>Vertebrata</taxon>
        <taxon>Chondrichthyes</taxon>
        <taxon>Holocephali</taxon>
        <taxon>Chimaeriformes</taxon>
        <taxon>Callorhinchidae</taxon>
        <taxon>Callorhinchus</taxon>
    </lineage>
</organism>
<evidence type="ECO:0000256" key="9">
    <source>
        <dbReference type="ARBA" id="ARBA00022989"/>
    </source>
</evidence>
<keyword evidence="10 13" id="KW-0472">Membrane</keyword>
<dbReference type="InterPro" id="IPR032455">
    <property type="entry name" value="Cadherin_C"/>
</dbReference>
<evidence type="ECO:0000256" key="1">
    <source>
        <dbReference type="ARBA" id="ARBA00003436"/>
    </source>
</evidence>